<protein>
    <submittedName>
        <fullName evidence="2">Uncharacterized protein</fullName>
    </submittedName>
</protein>
<evidence type="ECO:0000256" key="1">
    <source>
        <dbReference type="SAM" id="SignalP"/>
    </source>
</evidence>
<geneLocation type="plasmid" evidence="2 3">
    <name>pCHRO.01</name>
</geneLocation>
<dbReference type="EMBL" id="CP003598">
    <property type="protein sequence ID" value="AFY91061.1"/>
    <property type="molecule type" value="Genomic_DNA"/>
</dbReference>
<gene>
    <name evidence="2" type="ORF">Chro_5713</name>
</gene>
<dbReference type="RefSeq" id="WP_015162999.1">
    <property type="nucleotide sequence ID" value="NC_019699.1"/>
</dbReference>
<feature type="chain" id="PRO_5003936988" evidence="1">
    <location>
        <begin position="25"/>
        <end position="114"/>
    </location>
</feature>
<dbReference type="HOGENOM" id="CLU_138498_1_0_3"/>
<sequence length="114" mass="12484">MKFLIFSSLAVLLISAATAPTVKAEIAAVTNTANNATISQLKPFNLVHMAYQGYFRSQGIPGYGAFLSAYRMGRITPKKLVQSAVERNKLSAQVLNNKRYLRAVEAQLFSLSKS</sequence>
<dbReference type="Proteomes" id="UP000010384">
    <property type="component" value="Plasmid pCHRO.01"/>
</dbReference>
<proteinExistence type="predicted"/>
<name>K9U9E4_CHRTP</name>
<evidence type="ECO:0000313" key="2">
    <source>
        <dbReference type="EMBL" id="AFY91061.1"/>
    </source>
</evidence>
<dbReference type="KEGG" id="cthe:Chro_5713"/>
<feature type="signal peptide" evidence="1">
    <location>
        <begin position="1"/>
        <end position="24"/>
    </location>
</feature>
<dbReference type="OrthoDB" id="514474at2"/>
<dbReference type="InParanoid" id="K9U9E4"/>
<dbReference type="AlphaFoldDB" id="K9U9E4"/>
<evidence type="ECO:0000313" key="3">
    <source>
        <dbReference type="Proteomes" id="UP000010384"/>
    </source>
</evidence>
<keyword evidence="3" id="KW-1185">Reference proteome</keyword>
<accession>K9U9E4</accession>
<organism evidence="2 3">
    <name type="scientific">Chroococcidiopsis thermalis (strain PCC 7203)</name>
    <dbReference type="NCBI Taxonomy" id="251229"/>
    <lineage>
        <taxon>Bacteria</taxon>
        <taxon>Bacillati</taxon>
        <taxon>Cyanobacteriota</taxon>
        <taxon>Cyanophyceae</taxon>
        <taxon>Chroococcidiopsidales</taxon>
        <taxon>Chroococcidiopsidaceae</taxon>
        <taxon>Chroococcidiopsis</taxon>
    </lineage>
</organism>
<keyword evidence="1" id="KW-0732">Signal</keyword>
<reference evidence="2 3" key="1">
    <citation type="submission" date="2012-06" db="EMBL/GenBank/DDBJ databases">
        <title>Finished plasmid 1 of genome of Chroococcidiopsis thermalis PCC 7203.</title>
        <authorList>
            <consortium name="US DOE Joint Genome Institute"/>
            <person name="Gugger M."/>
            <person name="Coursin T."/>
            <person name="Rippka R."/>
            <person name="Tandeau De Marsac N."/>
            <person name="Huntemann M."/>
            <person name="Wei C.-L."/>
            <person name="Han J."/>
            <person name="Detter J.C."/>
            <person name="Han C."/>
            <person name="Tapia R."/>
            <person name="Davenport K."/>
            <person name="Daligault H."/>
            <person name="Erkkila T."/>
            <person name="Gu W."/>
            <person name="Munk A.C.C."/>
            <person name="Teshima H."/>
            <person name="Xu Y."/>
            <person name="Chain P."/>
            <person name="Chen A."/>
            <person name="Krypides N."/>
            <person name="Mavromatis K."/>
            <person name="Markowitz V."/>
            <person name="Szeto E."/>
            <person name="Ivanova N."/>
            <person name="Mikhailova N."/>
            <person name="Ovchinnikova G."/>
            <person name="Pagani I."/>
            <person name="Pati A."/>
            <person name="Goodwin L."/>
            <person name="Peters L."/>
            <person name="Pitluck S."/>
            <person name="Woyke T."/>
            <person name="Kerfeld C."/>
        </authorList>
    </citation>
    <scope>NUCLEOTIDE SEQUENCE [LARGE SCALE GENOMIC DNA]</scope>
    <source>
        <strain evidence="2 3">PCC 7203</strain>
        <plasmid evidence="2 3">pCHRO.01</plasmid>
    </source>
</reference>
<keyword evidence="2" id="KW-0614">Plasmid</keyword>